<sequence>MSLLSYFFGNKPKTASVAKERLSLIIAHERGGNRAPDFLPDLQRELIAVISKYVNVGPDDIKVQLEKQGNCEILEVNITLPDQQQPK</sequence>
<dbReference type="NCBIfam" id="TIGR01215">
    <property type="entry name" value="minE"/>
    <property type="match status" value="1"/>
</dbReference>
<comment type="function">
    <text evidence="5 6">Prevents the cell division inhibition by proteins MinC and MinD at internal division sites while permitting inhibition at polar sites. This ensures cell division at the proper site by restricting the formation of a division septum at the midpoint of the long axis of the cell.</text>
</comment>
<dbReference type="GO" id="GO:0051301">
    <property type="term" value="P:cell division"/>
    <property type="evidence" value="ECO:0007669"/>
    <property type="project" value="UniProtKB-KW"/>
</dbReference>
<dbReference type="Gene3D" id="3.30.1070.10">
    <property type="entry name" value="Cell division topological specificity factor MinE"/>
    <property type="match status" value="1"/>
</dbReference>
<dbReference type="EMBL" id="SDKK01000001">
    <property type="protein sequence ID" value="TYC62077.1"/>
    <property type="molecule type" value="Genomic_DNA"/>
</dbReference>
<dbReference type="GO" id="GO:0042802">
    <property type="term" value="F:identical protein binding"/>
    <property type="evidence" value="ECO:0007669"/>
    <property type="project" value="UniProtKB-ARBA"/>
</dbReference>
<keyword evidence="8" id="KW-1185">Reference proteome</keyword>
<comment type="caution">
    <text evidence="7">The sequence shown here is derived from an EMBL/GenBank/DDBJ whole genome shotgun (WGS) entry which is preliminary data.</text>
</comment>
<evidence type="ECO:0000313" key="8">
    <source>
        <dbReference type="Proteomes" id="UP000389128"/>
    </source>
</evidence>
<dbReference type="GO" id="GO:0032955">
    <property type="term" value="P:regulation of division septum assembly"/>
    <property type="evidence" value="ECO:0007669"/>
    <property type="project" value="InterPro"/>
</dbReference>
<dbReference type="Pfam" id="PF03776">
    <property type="entry name" value="MinE"/>
    <property type="match status" value="1"/>
</dbReference>
<dbReference type="RefSeq" id="WP_148577167.1">
    <property type="nucleotide sequence ID" value="NZ_JAVEUW010000018.1"/>
</dbReference>
<dbReference type="NCBIfam" id="NF010595">
    <property type="entry name" value="PRK13989.1"/>
    <property type="match status" value="1"/>
</dbReference>
<protein>
    <recommendedName>
        <fullName evidence="2 6">Cell division topological specificity factor</fullName>
    </recommendedName>
</protein>
<evidence type="ECO:0000313" key="7">
    <source>
        <dbReference type="EMBL" id="TYC62077.1"/>
    </source>
</evidence>
<dbReference type="OrthoDB" id="9802655at2"/>
<evidence type="ECO:0000256" key="2">
    <source>
        <dbReference type="ARBA" id="ARBA00020112"/>
    </source>
</evidence>
<dbReference type="FunFam" id="3.30.1070.10:FF:000001">
    <property type="entry name" value="Cell division topological specificity factor"/>
    <property type="match status" value="1"/>
</dbReference>
<keyword evidence="3 6" id="KW-0132">Cell division</keyword>
<dbReference type="NCBIfam" id="NF001422">
    <property type="entry name" value="PRK00296.1"/>
    <property type="match status" value="1"/>
</dbReference>
<gene>
    <name evidence="6 7" type="primary">minE</name>
    <name evidence="7" type="ORF">ETQ85_00510</name>
</gene>
<dbReference type="InterPro" id="IPR005527">
    <property type="entry name" value="MinE"/>
</dbReference>
<comment type="similarity">
    <text evidence="1 6">Belongs to the MinE family.</text>
</comment>
<proteinExistence type="inferred from homology"/>
<evidence type="ECO:0000256" key="4">
    <source>
        <dbReference type="ARBA" id="ARBA00023306"/>
    </source>
</evidence>
<dbReference type="Proteomes" id="UP000389128">
    <property type="component" value="Unassembled WGS sequence"/>
</dbReference>
<evidence type="ECO:0000256" key="5">
    <source>
        <dbReference type="ARBA" id="ARBA00025265"/>
    </source>
</evidence>
<reference evidence="7 8" key="1">
    <citation type="submission" date="2019-01" db="EMBL/GenBank/DDBJ databases">
        <title>Zoogloea oleivorans genome sequencing and assembly.</title>
        <authorList>
            <person name="Tancsics A."/>
            <person name="Farkas M."/>
            <person name="Kriszt B."/>
            <person name="Maroti G."/>
            <person name="Horvath B."/>
        </authorList>
    </citation>
    <scope>NUCLEOTIDE SEQUENCE [LARGE SCALE GENOMIC DNA]</scope>
    <source>
        <strain evidence="7 8">Buc</strain>
    </source>
</reference>
<evidence type="ECO:0000256" key="6">
    <source>
        <dbReference type="HAMAP-Rule" id="MF_00262"/>
    </source>
</evidence>
<organism evidence="7 8">
    <name type="scientific">Zoogloea oleivorans</name>
    <dbReference type="NCBI Taxonomy" id="1552750"/>
    <lineage>
        <taxon>Bacteria</taxon>
        <taxon>Pseudomonadati</taxon>
        <taxon>Pseudomonadota</taxon>
        <taxon>Betaproteobacteria</taxon>
        <taxon>Rhodocyclales</taxon>
        <taxon>Zoogloeaceae</taxon>
        <taxon>Zoogloea</taxon>
    </lineage>
</organism>
<name>A0A6C2D783_9RHOO</name>
<evidence type="ECO:0000256" key="3">
    <source>
        <dbReference type="ARBA" id="ARBA00022618"/>
    </source>
</evidence>
<accession>A0A6C2D783</accession>
<dbReference type="HAMAP" id="MF_00262">
    <property type="entry name" value="MinE"/>
    <property type="match status" value="1"/>
</dbReference>
<dbReference type="SUPFAM" id="SSF55229">
    <property type="entry name" value="Cell division protein MinE topological specificity domain"/>
    <property type="match status" value="1"/>
</dbReference>
<dbReference type="InterPro" id="IPR036707">
    <property type="entry name" value="MinE_sf"/>
</dbReference>
<evidence type="ECO:0000256" key="1">
    <source>
        <dbReference type="ARBA" id="ARBA00008168"/>
    </source>
</evidence>
<keyword evidence="4 6" id="KW-0131">Cell cycle</keyword>
<dbReference type="AlphaFoldDB" id="A0A6C2D783"/>